<reference evidence="7 8" key="1">
    <citation type="submission" date="2017-12" db="EMBL/GenBank/DDBJ databases">
        <title>Comparative genomics of Botrytis spp.</title>
        <authorList>
            <person name="Valero-Jimenez C.A."/>
            <person name="Tapia P."/>
            <person name="Veloso J."/>
            <person name="Silva-Moreno E."/>
            <person name="Staats M."/>
            <person name="Valdes J.H."/>
            <person name="Van Kan J.A.L."/>
        </authorList>
    </citation>
    <scope>NUCLEOTIDE SEQUENCE [LARGE SCALE GENOMIC DNA]</scope>
    <source>
        <strain evidence="7 8">MUCL3349</strain>
    </source>
</reference>
<dbReference type="InterPro" id="IPR010666">
    <property type="entry name" value="Znf_GRF"/>
</dbReference>
<dbReference type="PROSITE" id="PS51471">
    <property type="entry name" value="FE2OG_OXY"/>
    <property type="match status" value="1"/>
</dbReference>
<evidence type="ECO:0000256" key="2">
    <source>
        <dbReference type="ARBA" id="ARBA00022771"/>
    </source>
</evidence>
<sequence>MDAFISRKKRKLSVSSQSPLKSNTIDLVEDLSVPDDESTDFKLALLSSLHPEVEQQFLLEMLLEHDGDLEKASNSMSSTDTSSLLIPKKPSATVGYQSSLSTFISSENPTKRVKPLSRKGKTLHLYSPEDVAAHTPCSIIHNFLPVEEANSLLEELLNEAPTFERMTFKLFDNVVTSPHTACFYVESLEEQRAQKTEYIYNGDLLTDVRQLTPQMRKVSPKVQDAVNSEVAARIRTHYPNGQKLKYQSSDIWKPNAAFVNCYNGGAESVGYHSDQLTYLGPRAVIGSISLGVAREFRVRKIIAQESDSKEKSKESSDAEGQIAIHLPHNSLLIMHAEMQESWKHSIAPAQAIDPHPISGNRRINITYRDYKASLHPKFTPKCKCGVPTVLRVVQRKKENLGRYFWMCHAGNVPGKEGCTFFEWAEFDDDGNPTWHNKLKTEADISKPKTDIESS</sequence>
<evidence type="ECO:0000313" key="8">
    <source>
        <dbReference type="Proteomes" id="UP000297280"/>
    </source>
</evidence>
<keyword evidence="2 4" id="KW-0863">Zinc-finger</keyword>
<keyword evidence="8" id="KW-1185">Reference proteome</keyword>
<dbReference type="Proteomes" id="UP000297280">
    <property type="component" value="Unassembled WGS sequence"/>
</dbReference>
<gene>
    <name evidence="7" type="ORF">BPOR_0520g00050</name>
</gene>
<feature type="domain" description="Fe2OG dioxygenase" evidence="5">
    <location>
        <begin position="253"/>
        <end position="371"/>
    </location>
</feature>
<dbReference type="CDD" id="cd14279">
    <property type="entry name" value="CUE"/>
    <property type="match status" value="1"/>
</dbReference>
<dbReference type="Gene3D" id="2.60.120.590">
    <property type="entry name" value="Alpha-ketoglutarate-dependent dioxygenase AlkB-like"/>
    <property type="match status" value="1"/>
</dbReference>
<dbReference type="GO" id="GO:0008270">
    <property type="term" value="F:zinc ion binding"/>
    <property type="evidence" value="ECO:0007669"/>
    <property type="project" value="UniProtKB-KW"/>
</dbReference>
<dbReference type="Pfam" id="PF13532">
    <property type="entry name" value="2OG-FeII_Oxy_2"/>
    <property type="match status" value="1"/>
</dbReference>
<evidence type="ECO:0000256" key="4">
    <source>
        <dbReference type="PROSITE-ProRule" id="PRU01343"/>
    </source>
</evidence>
<evidence type="ECO:0000313" key="7">
    <source>
        <dbReference type="EMBL" id="TGO84317.1"/>
    </source>
</evidence>
<dbReference type="GO" id="GO:0051213">
    <property type="term" value="F:dioxygenase activity"/>
    <property type="evidence" value="ECO:0007669"/>
    <property type="project" value="InterPro"/>
</dbReference>
<dbReference type="GO" id="GO:0006307">
    <property type="term" value="P:DNA alkylation repair"/>
    <property type="evidence" value="ECO:0007669"/>
    <property type="project" value="InterPro"/>
</dbReference>
<dbReference type="InterPro" id="IPR027450">
    <property type="entry name" value="AlkB-like"/>
</dbReference>
<keyword evidence="1" id="KW-0479">Metal-binding</keyword>
<comment type="caution">
    <text evidence="7">The sequence shown here is derived from an EMBL/GenBank/DDBJ whole genome shotgun (WGS) entry which is preliminary data.</text>
</comment>
<dbReference type="InterPro" id="IPR032854">
    <property type="entry name" value="ALKBH3"/>
</dbReference>
<dbReference type="InterPro" id="IPR037151">
    <property type="entry name" value="AlkB-like_sf"/>
</dbReference>
<protein>
    <submittedName>
        <fullName evidence="7">Uncharacterized protein</fullName>
    </submittedName>
</protein>
<evidence type="ECO:0000259" key="6">
    <source>
        <dbReference type="PROSITE" id="PS51999"/>
    </source>
</evidence>
<dbReference type="FunFam" id="2.60.120.590:FF:000010">
    <property type="entry name" value="GRF zinc finger domain protein"/>
    <property type="match status" value="1"/>
</dbReference>
<organism evidence="7 8">
    <name type="scientific">Botrytis porri</name>
    <dbReference type="NCBI Taxonomy" id="87229"/>
    <lineage>
        <taxon>Eukaryota</taxon>
        <taxon>Fungi</taxon>
        <taxon>Dikarya</taxon>
        <taxon>Ascomycota</taxon>
        <taxon>Pezizomycotina</taxon>
        <taxon>Leotiomycetes</taxon>
        <taxon>Helotiales</taxon>
        <taxon>Sclerotiniaceae</taxon>
        <taxon>Botrytis</taxon>
    </lineage>
</organism>
<dbReference type="EMBL" id="PQXO01000519">
    <property type="protein sequence ID" value="TGO84317.1"/>
    <property type="molecule type" value="Genomic_DNA"/>
</dbReference>
<evidence type="ECO:0000256" key="1">
    <source>
        <dbReference type="ARBA" id="ARBA00022723"/>
    </source>
</evidence>
<accession>A0A4Z1KE37</accession>
<name>A0A4Z1KE37_9HELO</name>
<keyword evidence="3" id="KW-0862">Zinc</keyword>
<evidence type="ECO:0000259" key="5">
    <source>
        <dbReference type="PROSITE" id="PS51471"/>
    </source>
</evidence>
<dbReference type="STRING" id="87229.A0A4Z1KE37"/>
<dbReference type="PANTHER" id="PTHR31212:SF4">
    <property type="entry name" value="ALPHA-KETOGLUTARATE-DEPENDENT DIOXYGENASE ALKB HOMOLOG 3"/>
    <property type="match status" value="1"/>
</dbReference>
<dbReference type="PANTHER" id="PTHR31212">
    <property type="entry name" value="ALPHA-KETOGLUTARATE-DEPENDENT DIOXYGENASE ALKB HOMOLOG 3"/>
    <property type="match status" value="1"/>
</dbReference>
<feature type="domain" description="GRF-type" evidence="6">
    <location>
        <begin position="382"/>
        <end position="427"/>
    </location>
</feature>
<dbReference type="SUPFAM" id="SSF51197">
    <property type="entry name" value="Clavaminate synthase-like"/>
    <property type="match status" value="1"/>
</dbReference>
<dbReference type="AlphaFoldDB" id="A0A4Z1KE37"/>
<dbReference type="InterPro" id="IPR005123">
    <property type="entry name" value="Oxoglu/Fe-dep_dioxygenase_dom"/>
</dbReference>
<proteinExistence type="predicted"/>
<evidence type="ECO:0000256" key="3">
    <source>
        <dbReference type="ARBA" id="ARBA00022833"/>
    </source>
</evidence>
<dbReference type="Pfam" id="PF06839">
    <property type="entry name" value="Zn_ribbon_GRF"/>
    <property type="match status" value="1"/>
</dbReference>
<dbReference type="PROSITE" id="PS51999">
    <property type="entry name" value="ZF_GRF"/>
    <property type="match status" value="1"/>
</dbReference>